<proteinExistence type="inferred from homology"/>
<reference evidence="12 13" key="1">
    <citation type="submission" date="2019-03" db="EMBL/GenBank/DDBJ databases">
        <title>Genomic Encyclopedia of Type Strains, Phase IV (KMG-IV): sequencing the most valuable type-strain genomes for metagenomic binning, comparative biology and taxonomic classification.</title>
        <authorList>
            <person name="Goeker M."/>
        </authorList>
    </citation>
    <scope>NUCLEOTIDE SEQUENCE [LARGE SCALE GENOMIC DNA]</scope>
    <source>
        <strain evidence="12 13">DSM 23802</strain>
    </source>
</reference>
<dbReference type="EMBL" id="SMAB01000009">
    <property type="protein sequence ID" value="TCS82436.1"/>
    <property type="molecule type" value="Genomic_DNA"/>
</dbReference>
<dbReference type="CDD" id="cd07477">
    <property type="entry name" value="Peptidases_S8_Subtilisin_subset"/>
    <property type="match status" value="1"/>
</dbReference>
<dbReference type="InterPro" id="IPR015500">
    <property type="entry name" value="Peptidase_S8_subtilisin-rel"/>
</dbReference>
<evidence type="ECO:0000256" key="5">
    <source>
        <dbReference type="ARBA" id="ARBA00022670"/>
    </source>
</evidence>
<dbReference type="PROSITE" id="PS51892">
    <property type="entry name" value="SUBTILASE"/>
    <property type="match status" value="1"/>
</dbReference>
<dbReference type="PANTHER" id="PTHR43806">
    <property type="entry name" value="PEPTIDASE S8"/>
    <property type="match status" value="1"/>
</dbReference>
<dbReference type="GO" id="GO:0046872">
    <property type="term" value="F:metal ion binding"/>
    <property type="evidence" value="ECO:0007669"/>
    <property type="project" value="UniProtKB-KW"/>
</dbReference>
<evidence type="ECO:0000256" key="7">
    <source>
        <dbReference type="ARBA" id="ARBA00022801"/>
    </source>
</evidence>
<keyword evidence="13" id="KW-1185">Reference proteome</keyword>
<dbReference type="GO" id="GO:0005576">
    <property type="term" value="C:extracellular region"/>
    <property type="evidence" value="ECO:0007669"/>
    <property type="project" value="UniProtKB-SubCell"/>
</dbReference>
<dbReference type="PROSITE" id="PS00136">
    <property type="entry name" value="SUBTILASE_ASP"/>
    <property type="match status" value="1"/>
</dbReference>
<evidence type="ECO:0000256" key="2">
    <source>
        <dbReference type="ARBA" id="ARBA00004613"/>
    </source>
</evidence>
<keyword evidence="7 10" id="KW-0378">Hydrolase</keyword>
<keyword evidence="6" id="KW-0479">Metal-binding</keyword>
<organism evidence="12 13">
    <name type="scientific">Tepidibacillus fermentans</name>
    <dbReference type="NCBI Taxonomy" id="1281767"/>
    <lineage>
        <taxon>Bacteria</taxon>
        <taxon>Bacillati</taxon>
        <taxon>Bacillota</taxon>
        <taxon>Bacilli</taxon>
        <taxon>Bacillales</taxon>
        <taxon>Bacillaceae</taxon>
        <taxon>Tepidibacillus</taxon>
    </lineage>
</organism>
<evidence type="ECO:0000256" key="3">
    <source>
        <dbReference type="ARBA" id="ARBA00011073"/>
    </source>
</evidence>
<dbReference type="Proteomes" id="UP000295788">
    <property type="component" value="Unassembled WGS sequence"/>
</dbReference>
<dbReference type="SUPFAM" id="SSF52743">
    <property type="entry name" value="Subtilisin-like"/>
    <property type="match status" value="1"/>
</dbReference>
<dbReference type="InterPro" id="IPR036852">
    <property type="entry name" value="Peptidase_S8/S53_dom_sf"/>
</dbReference>
<evidence type="ECO:0000256" key="4">
    <source>
        <dbReference type="ARBA" id="ARBA00022525"/>
    </source>
</evidence>
<keyword evidence="9" id="KW-0106">Calcium</keyword>
<dbReference type="RefSeq" id="WP_132768715.1">
    <property type="nucleotide sequence ID" value="NZ_SMAB01000009.1"/>
</dbReference>
<dbReference type="PANTHER" id="PTHR43806:SF11">
    <property type="entry name" value="CEREVISIN-RELATED"/>
    <property type="match status" value="1"/>
</dbReference>
<evidence type="ECO:0000256" key="10">
    <source>
        <dbReference type="PROSITE-ProRule" id="PRU01240"/>
    </source>
</evidence>
<comment type="subcellular location">
    <subcellularLocation>
        <location evidence="2">Secreted</location>
    </subcellularLocation>
</comment>
<feature type="active site" description="Charge relay system" evidence="10">
    <location>
        <position position="322"/>
    </location>
</feature>
<dbReference type="PROSITE" id="PS00137">
    <property type="entry name" value="SUBTILASE_HIS"/>
    <property type="match status" value="1"/>
</dbReference>
<comment type="similarity">
    <text evidence="3 10">Belongs to the peptidase S8 family.</text>
</comment>
<feature type="active site" description="Charge relay system" evidence="10">
    <location>
        <position position="168"/>
    </location>
</feature>
<accession>A0A4R3KGA1</accession>
<keyword evidence="4" id="KW-0964">Secreted</keyword>
<evidence type="ECO:0000256" key="1">
    <source>
        <dbReference type="ARBA" id="ARBA00001913"/>
    </source>
</evidence>
<dbReference type="AlphaFoldDB" id="A0A4R3KGA1"/>
<protein>
    <submittedName>
        <fullName evidence="12">Subtilase family protein</fullName>
    </submittedName>
</protein>
<dbReference type="Pfam" id="PF00082">
    <property type="entry name" value="Peptidase_S8"/>
    <property type="match status" value="1"/>
</dbReference>
<feature type="domain" description="Peptidase S8/S53" evidence="11">
    <location>
        <begin position="126"/>
        <end position="367"/>
    </location>
</feature>
<dbReference type="Gene3D" id="3.40.50.200">
    <property type="entry name" value="Peptidase S8/S53 domain"/>
    <property type="match status" value="1"/>
</dbReference>
<evidence type="ECO:0000313" key="12">
    <source>
        <dbReference type="EMBL" id="TCS82436.1"/>
    </source>
</evidence>
<feature type="active site" description="Charge relay system" evidence="10">
    <location>
        <position position="135"/>
    </location>
</feature>
<dbReference type="PRINTS" id="PR00723">
    <property type="entry name" value="SUBTILISIN"/>
</dbReference>
<dbReference type="InterPro" id="IPR000209">
    <property type="entry name" value="Peptidase_S8/S53_dom"/>
</dbReference>
<dbReference type="InterPro" id="IPR050131">
    <property type="entry name" value="Peptidase_S8_subtilisin-like"/>
</dbReference>
<evidence type="ECO:0000256" key="6">
    <source>
        <dbReference type="ARBA" id="ARBA00022723"/>
    </source>
</evidence>
<dbReference type="GO" id="GO:0006508">
    <property type="term" value="P:proteolysis"/>
    <property type="evidence" value="ECO:0007669"/>
    <property type="project" value="UniProtKB-KW"/>
</dbReference>
<evidence type="ECO:0000259" key="11">
    <source>
        <dbReference type="Pfam" id="PF00082"/>
    </source>
</evidence>
<dbReference type="InterPro" id="IPR023827">
    <property type="entry name" value="Peptidase_S8_Asp-AS"/>
</dbReference>
<evidence type="ECO:0000256" key="8">
    <source>
        <dbReference type="ARBA" id="ARBA00022825"/>
    </source>
</evidence>
<keyword evidence="5 10" id="KW-0645">Protease</keyword>
<dbReference type="OrthoDB" id="9798386at2"/>
<evidence type="ECO:0000256" key="9">
    <source>
        <dbReference type="ARBA" id="ARBA00022837"/>
    </source>
</evidence>
<dbReference type="GO" id="GO:0004252">
    <property type="term" value="F:serine-type endopeptidase activity"/>
    <property type="evidence" value="ECO:0007669"/>
    <property type="project" value="UniProtKB-UniRule"/>
</dbReference>
<dbReference type="InterPro" id="IPR034202">
    <property type="entry name" value="Subtilisin_Carlsberg-like"/>
</dbReference>
<gene>
    <name evidence="12" type="ORF">EDD72_1093</name>
</gene>
<dbReference type="InterPro" id="IPR022398">
    <property type="entry name" value="Peptidase_S8_His-AS"/>
</dbReference>
<comment type="cofactor">
    <cofactor evidence="1">
        <name>Ca(2+)</name>
        <dbReference type="ChEBI" id="CHEBI:29108"/>
    </cofactor>
</comment>
<name>A0A4R3KGA1_9BACI</name>
<comment type="caution">
    <text evidence="12">The sequence shown here is derived from an EMBL/GenBank/DDBJ whole genome shotgun (WGS) entry which is preliminary data.</text>
</comment>
<keyword evidence="8 10" id="KW-0720">Serine protease</keyword>
<sequence>MTPYPWQKPPFYPLPFFRHKPIRNTQYVKKIVFLRPDVSPQESYYDLKMCGTRGLKYLKGLHAFIGNFPVNSRTDFRTHPDIFYVEEDIEVKIHVPFKGKILTKPQVIPWGIKRIHADQAWPVTQGKGVRVAILDTGIAFDHPDLRPNVKGGVNLLSRFLPPYDHNGHGTHVAGIVGAVNNRIGVVGAAPQVDLYAVKAFNKDGTAKLSDIIKGIDWCISNKIQIINMSFGFNEPSSTFQETIRRAHEAGIVMIAASGNKGTRGRLEYPAQFAETIAVTSINQEDQISKFSTIGPRVDLAAPGEKIISTWTNNSYRELSGTSMAVAHVTGVAALMLSKYRLSSEELRQFLRQSAVPIQASSYAQGAGVVNASVLARAAVE</sequence>
<evidence type="ECO:0000313" key="13">
    <source>
        <dbReference type="Proteomes" id="UP000295788"/>
    </source>
</evidence>